<dbReference type="GO" id="GO:0046873">
    <property type="term" value="F:metal ion transmembrane transporter activity"/>
    <property type="evidence" value="ECO:0007669"/>
    <property type="project" value="InterPro"/>
</dbReference>
<dbReference type="Gene3D" id="1.20.58.340">
    <property type="entry name" value="Magnesium transport protein CorA, transmembrane region"/>
    <property type="match status" value="1"/>
</dbReference>
<dbReference type="InterPro" id="IPR002523">
    <property type="entry name" value="MgTranspt_CorA/ZnTranspt_ZntB"/>
</dbReference>
<evidence type="ECO:0000313" key="7">
    <source>
        <dbReference type="Proteomes" id="UP001172101"/>
    </source>
</evidence>
<sequence length="100" mass="10869">MAALQRYDASLSFRQGESMRQLSLLAAVFLPLTLASPLLGMNTAEINGSSLSIWVFVPKAFGLIFLTALGIAILARRSEKKTFDPPPNFITDLTGIKLDV</sequence>
<dbReference type="GeneID" id="85329388"/>
<gene>
    <name evidence="6" type="ORF">B0T26DRAFT_756577</name>
</gene>
<evidence type="ECO:0000256" key="5">
    <source>
        <dbReference type="SAM" id="Phobius"/>
    </source>
</evidence>
<keyword evidence="2 5" id="KW-0812">Transmembrane</keyword>
<feature type="transmembrane region" description="Helical" evidence="5">
    <location>
        <begin position="51"/>
        <end position="75"/>
    </location>
</feature>
<evidence type="ECO:0000313" key="6">
    <source>
        <dbReference type="EMBL" id="KAK0702984.1"/>
    </source>
</evidence>
<dbReference type="SUPFAM" id="SSF144083">
    <property type="entry name" value="Magnesium transport protein CorA, transmembrane region"/>
    <property type="match status" value="1"/>
</dbReference>
<comment type="subcellular location">
    <subcellularLocation>
        <location evidence="1">Membrane</location>
        <topology evidence="1">Multi-pass membrane protein</topology>
    </subcellularLocation>
</comment>
<evidence type="ECO:0000256" key="3">
    <source>
        <dbReference type="ARBA" id="ARBA00022989"/>
    </source>
</evidence>
<protein>
    <submittedName>
        <fullName evidence="6">Uncharacterized protein</fullName>
    </submittedName>
</protein>
<dbReference type="InterPro" id="IPR045863">
    <property type="entry name" value="CorA_TM1_TM2"/>
</dbReference>
<dbReference type="Pfam" id="PF01544">
    <property type="entry name" value="CorA"/>
    <property type="match status" value="1"/>
</dbReference>
<evidence type="ECO:0000256" key="2">
    <source>
        <dbReference type="ARBA" id="ARBA00022692"/>
    </source>
</evidence>
<evidence type="ECO:0000256" key="1">
    <source>
        <dbReference type="ARBA" id="ARBA00004141"/>
    </source>
</evidence>
<dbReference type="Proteomes" id="UP001172101">
    <property type="component" value="Unassembled WGS sequence"/>
</dbReference>
<name>A0AA39ZT18_9PEZI</name>
<keyword evidence="4 5" id="KW-0472">Membrane</keyword>
<dbReference type="RefSeq" id="XP_060289843.1">
    <property type="nucleotide sequence ID" value="XM_060446118.1"/>
</dbReference>
<keyword evidence="7" id="KW-1185">Reference proteome</keyword>
<proteinExistence type="predicted"/>
<reference evidence="6" key="1">
    <citation type="submission" date="2023-06" db="EMBL/GenBank/DDBJ databases">
        <title>Genome-scale phylogeny and comparative genomics of the fungal order Sordariales.</title>
        <authorList>
            <consortium name="Lawrence Berkeley National Laboratory"/>
            <person name="Hensen N."/>
            <person name="Bonometti L."/>
            <person name="Westerberg I."/>
            <person name="Brannstrom I.O."/>
            <person name="Guillou S."/>
            <person name="Cros-Aarteil S."/>
            <person name="Calhoun S."/>
            <person name="Haridas S."/>
            <person name="Kuo A."/>
            <person name="Mondo S."/>
            <person name="Pangilinan J."/>
            <person name="Riley R."/>
            <person name="LaButti K."/>
            <person name="Andreopoulos B."/>
            <person name="Lipzen A."/>
            <person name="Chen C."/>
            <person name="Yanf M."/>
            <person name="Daum C."/>
            <person name="Ng V."/>
            <person name="Clum A."/>
            <person name="Steindorff A."/>
            <person name="Ohm R."/>
            <person name="Martin F."/>
            <person name="Silar P."/>
            <person name="Natvig D."/>
            <person name="Lalanne C."/>
            <person name="Gautier V."/>
            <person name="Ament-velasquez S.L."/>
            <person name="Kruys A."/>
            <person name="Hutchinson M.I."/>
            <person name="Powell A.J."/>
            <person name="Barry K."/>
            <person name="Miller A.N."/>
            <person name="Grigoriev I.V."/>
            <person name="Debuchy R."/>
            <person name="Gladieux P."/>
            <person name="Thoren M.H."/>
            <person name="Johannesson H."/>
        </authorList>
    </citation>
    <scope>NUCLEOTIDE SEQUENCE</scope>
    <source>
        <strain evidence="6">SMH2392-1A</strain>
    </source>
</reference>
<organism evidence="6 7">
    <name type="scientific">Lasiosphaeria miniovina</name>
    <dbReference type="NCBI Taxonomy" id="1954250"/>
    <lineage>
        <taxon>Eukaryota</taxon>
        <taxon>Fungi</taxon>
        <taxon>Dikarya</taxon>
        <taxon>Ascomycota</taxon>
        <taxon>Pezizomycotina</taxon>
        <taxon>Sordariomycetes</taxon>
        <taxon>Sordariomycetidae</taxon>
        <taxon>Sordariales</taxon>
        <taxon>Lasiosphaeriaceae</taxon>
        <taxon>Lasiosphaeria</taxon>
    </lineage>
</organism>
<dbReference type="AlphaFoldDB" id="A0AA39ZT18"/>
<dbReference type="EMBL" id="JAUIRO010000008">
    <property type="protein sequence ID" value="KAK0702984.1"/>
    <property type="molecule type" value="Genomic_DNA"/>
</dbReference>
<keyword evidence="3 5" id="KW-1133">Transmembrane helix</keyword>
<evidence type="ECO:0000256" key="4">
    <source>
        <dbReference type="ARBA" id="ARBA00023136"/>
    </source>
</evidence>
<accession>A0AA39ZT18</accession>
<comment type="caution">
    <text evidence="6">The sequence shown here is derived from an EMBL/GenBank/DDBJ whole genome shotgun (WGS) entry which is preliminary data.</text>
</comment>
<dbReference type="GO" id="GO:0016020">
    <property type="term" value="C:membrane"/>
    <property type="evidence" value="ECO:0007669"/>
    <property type="project" value="UniProtKB-SubCell"/>
</dbReference>